<dbReference type="PANTHER" id="PTHR43098:SF3">
    <property type="entry name" value="L-ORNITHINE N(5)-MONOOXYGENASE-RELATED"/>
    <property type="match status" value="1"/>
</dbReference>
<keyword evidence="10" id="KW-1185">Reference proteome</keyword>
<accession>A0ABW6G1H7</accession>
<evidence type="ECO:0000256" key="8">
    <source>
        <dbReference type="SAM" id="MobiDB-lite"/>
    </source>
</evidence>
<evidence type="ECO:0000313" key="9">
    <source>
        <dbReference type="EMBL" id="MFD6793013.1"/>
    </source>
</evidence>
<dbReference type="GO" id="GO:0004497">
    <property type="term" value="F:monooxygenase activity"/>
    <property type="evidence" value="ECO:0007669"/>
    <property type="project" value="UniProtKB-KW"/>
</dbReference>
<dbReference type="EMBL" id="JBHXCV010000003">
    <property type="protein sequence ID" value="MFD6793013.1"/>
    <property type="molecule type" value="Genomic_DNA"/>
</dbReference>
<organism evidence="9 10">
    <name type="scientific">Prauserella salsuginis</name>
    <dbReference type="NCBI Taxonomy" id="387889"/>
    <lineage>
        <taxon>Bacteria</taxon>
        <taxon>Bacillati</taxon>
        <taxon>Actinomycetota</taxon>
        <taxon>Actinomycetes</taxon>
        <taxon>Pseudonocardiales</taxon>
        <taxon>Pseudonocardiaceae</taxon>
        <taxon>Prauserella</taxon>
        <taxon>Prauserella salsuginis group</taxon>
    </lineage>
</organism>
<comment type="caution">
    <text evidence="9">The sequence shown here is derived from an EMBL/GenBank/DDBJ whole genome shotgun (WGS) entry which is preliminary data.</text>
</comment>
<keyword evidence="3" id="KW-0285">Flavoprotein</keyword>
<dbReference type="InterPro" id="IPR036188">
    <property type="entry name" value="FAD/NAD-bd_sf"/>
</dbReference>
<comment type="similarity">
    <text evidence="2">Belongs to the FAD-binding monooxygenase family.</text>
</comment>
<dbReference type="InterPro" id="IPR050775">
    <property type="entry name" value="FAD-binding_Monooxygenases"/>
</dbReference>
<feature type="compositionally biased region" description="Basic and acidic residues" evidence="8">
    <location>
        <begin position="258"/>
        <end position="271"/>
    </location>
</feature>
<evidence type="ECO:0000256" key="1">
    <source>
        <dbReference type="ARBA" id="ARBA00001974"/>
    </source>
</evidence>
<dbReference type="PRINTS" id="PR00411">
    <property type="entry name" value="PNDRDTASEI"/>
</dbReference>
<evidence type="ECO:0000256" key="5">
    <source>
        <dbReference type="ARBA" id="ARBA00022857"/>
    </source>
</evidence>
<keyword evidence="7 9" id="KW-0503">Monooxygenase</keyword>
<dbReference type="Pfam" id="PF13738">
    <property type="entry name" value="Pyr_redox_3"/>
    <property type="match status" value="1"/>
</dbReference>
<keyword evidence="4" id="KW-0274">FAD</keyword>
<feature type="region of interest" description="Disordered" evidence="8">
    <location>
        <begin position="245"/>
        <end position="271"/>
    </location>
</feature>
<proteinExistence type="inferred from homology"/>
<reference evidence="9 10" key="1">
    <citation type="submission" date="2024-09" db="EMBL/GenBank/DDBJ databases">
        <title>The Natural Products Discovery Center: Release of the First 8490 Sequenced Strains for Exploring Actinobacteria Biosynthetic Diversity.</title>
        <authorList>
            <person name="Kalkreuter E."/>
            <person name="Kautsar S.A."/>
            <person name="Yang D."/>
            <person name="Bader C.D."/>
            <person name="Teijaro C.N."/>
            <person name="Fluegel L."/>
            <person name="Davis C.M."/>
            <person name="Simpson J.R."/>
            <person name="Lauterbach L."/>
            <person name="Steele A.D."/>
            <person name="Gui C."/>
            <person name="Meng S."/>
            <person name="Li G."/>
            <person name="Viehrig K."/>
            <person name="Ye F."/>
            <person name="Su P."/>
            <person name="Kiefer A.F."/>
            <person name="Nichols A."/>
            <person name="Cepeda A.J."/>
            <person name="Yan W."/>
            <person name="Fan B."/>
            <person name="Jiang Y."/>
            <person name="Adhikari A."/>
            <person name="Zheng C.-J."/>
            <person name="Schuster L."/>
            <person name="Cowan T.M."/>
            <person name="Smanski M.J."/>
            <person name="Chevrette M.G."/>
            <person name="De Carvalho L.P.S."/>
            <person name="Shen B."/>
        </authorList>
    </citation>
    <scope>NUCLEOTIDE SEQUENCE [LARGE SCALE GENOMIC DNA]</scope>
    <source>
        <strain evidence="9 10">NPDC060353</strain>
    </source>
</reference>
<gene>
    <name evidence="9" type="ORF">ACFWGY_06715</name>
</gene>
<dbReference type="RefSeq" id="WP_258937733.1">
    <property type="nucleotide sequence ID" value="NZ_JANBBF010000012.1"/>
</dbReference>
<evidence type="ECO:0000256" key="6">
    <source>
        <dbReference type="ARBA" id="ARBA00023002"/>
    </source>
</evidence>
<keyword evidence="6 9" id="KW-0560">Oxidoreductase</keyword>
<comment type="cofactor">
    <cofactor evidence="1">
        <name>FAD</name>
        <dbReference type="ChEBI" id="CHEBI:57692"/>
    </cofactor>
</comment>
<evidence type="ECO:0000313" key="10">
    <source>
        <dbReference type="Proteomes" id="UP001598673"/>
    </source>
</evidence>
<dbReference type="Proteomes" id="UP001598673">
    <property type="component" value="Unassembled WGS sequence"/>
</dbReference>
<name>A0ABW6G1H7_9PSEU</name>
<evidence type="ECO:0000256" key="4">
    <source>
        <dbReference type="ARBA" id="ARBA00022827"/>
    </source>
</evidence>
<keyword evidence="5" id="KW-0521">NADP</keyword>
<evidence type="ECO:0000256" key="3">
    <source>
        <dbReference type="ARBA" id="ARBA00022630"/>
    </source>
</evidence>
<protein>
    <submittedName>
        <fullName evidence="9">Flavin-containing monooxygenase</fullName>
        <ecNumber evidence="9">1.14.13.-</ecNumber>
    </submittedName>
</protein>
<dbReference type="Gene3D" id="3.50.50.60">
    <property type="entry name" value="FAD/NAD(P)-binding domain"/>
    <property type="match status" value="3"/>
</dbReference>
<dbReference type="SUPFAM" id="SSF51905">
    <property type="entry name" value="FAD/NAD(P)-binding domain"/>
    <property type="match status" value="2"/>
</dbReference>
<evidence type="ECO:0000256" key="2">
    <source>
        <dbReference type="ARBA" id="ARBA00010139"/>
    </source>
</evidence>
<dbReference type="EC" id="1.14.13.-" evidence="9"/>
<evidence type="ECO:0000256" key="7">
    <source>
        <dbReference type="ARBA" id="ARBA00023033"/>
    </source>
</evidence>
<sequence>MTTDERAEGAATPDLDAVVVGAGFSGLYMLHRLRGLGLRVRVFEAGGGVGGTWFWNRYPGARCDIESWDYSYSFDPELDQEWEWTERYPAQPEIRAYLEHVADRYGLREDITLDTRVASARFDNDTGLWRVCTNRGHDVTARYVVMATGCLSAARTPDIPGMERFAGETCHTGRWPLEGVEFEGKRVAVIGTGSSGVQAIPVIAEQAAHLTVFQRTATFSVPARNRELGAEEKRHVKETYPDRRRLTRESPTGTTVVRGDRSATEVPPDERRAAFEQRWERGGAGLPAAFTDVLTDRRANDAASEFVRSKIREIVEDPETADRLCPRDVPIAAKRLCVDTGYYATYNNEHVELVDVRAHPIEEITREGVRTSEGTHRYDVIVFATGYDAMTGALSRIDIRGRHGLSLREKWSAGPVTYLGLATAGFPNLFVVAGPGSPSVLTNVVVSIEHHVEWLVELLERMDSAGVRHVEATEDAEVRWVEHVNELASRTLYPEANSWYLGANVPGKPRVFMPYPGGLVAYREACRRVADNDYEGFSLTPAAADRTDVEPPAPLPEAG</sequence>
<dbReference type="PANTHER" id="PTHR43098">
    <property type="entry name" value="L-ORNITHINE N(5)-MONOOXYGENASE-RELATED"/>
    <property type="match status" value="1"/>
</dbReference>